<evidence type="ECO:0000256" key="5">
    <source>
        <dbReference type="ARBA" id="ARBA00022692"/>
    </source>
</evidence>
<gene>
    <name evidence="9 11" type="primary">lnt</name>
    <name evidence="11" type="ORF">FDP08_06300</name>
</gene>
<dbReference type="Proteomes" id="UP000308488">
    <property type="component" value="Unassembled WGS sequence"/>
</dbReference>
<evidence type="ECO:0000256" key="1">
    <source>
        <dbReference type="ARBA" id="ARBA00004651"/>
    </source>
</evidence>
<dbReference type="AlphaFoldDB" id="A0A4U6R4B7"/>
<keyword evidence="8 9" id="KW-0012">Acyltransferase</keyword>
<dbReference type="InterPro" id="IPR045378">
    <property type="entry name" value="LNT_N"/>
</dbReference>
<comment type="subcellular location">
    <subcellularLocation>
        <location evidence="1 9">Cell membrane</location>
        <topology evidence="1 9">Multi-pass membrane protein</topology>
    </subcellularLocation>
</comment>
<dbReference type="InterPro" id="IPR003010">
    <property type="entry name" value="C-N_Hydrolase"/>
</dbReference>
<keyword evidence="12" id="KW-1185">Reference proteome</keyword>
<dbReference type="RefSeq" id="WP_137435141.1">
    <property type="nucleotide sequence ID" value="NZ_JANRHC010000001.1"/>
</dbReference>
<dbReference type="UniPathway" id="UPA00666"/>
<keyword evidence="4 9" id="KW-0808">Transferase</keyword>
<feature type="transmembrane region" description="Helical" evidence="9">
    <location>
        <begin position="69"/>
        <end position="87"/>
    </location>
</feature>
<protein>
    <recommendedName>
        <fullName evidence="9">Apolipoprotein N-acyltransferase</fullName>
        <shortName evidence="9">ALP N-acyltransferase</shortName>
        <ecNumber evidence="9">2.3.1.269</ecNumber>
    </recommendedName>
</protein>
<keyword evidence="3 9" id="KW-1003">Cell membrane</keyword>
<evidence type="ECO:0000259" key="10">
    <source>
        <dbReference type="PROSITE" id="PS50263"/>
    </source>
</evidence>
<evidence type="ECO:0000256" key="3">
    <source>
        <dbReference type="ARBA" id="ARBA00022475"/>
    </source>
</evidence>
<comment type="catalytic activity">
    <reaction evidence="9">
        <text>N-terminal S-1,2-diacyl-sn-glyceryl-L-cysteinyl-[lipoprotein] + a glycerophospholipid = N-acyl-S-1,2-diacyl-sn-glyceryl-L-cysteinyl-[lipoprotein] + a 2-acyl-sn-glycero-3-phospholipid + H(+)</text>
        <dbReference type="Rhea" id="RHEA:48228"/>
        <dbReference type="Rhea" id="RHEA-COMP:14681"/>
        <dbReference type="Rhea" id="RHEA-COMP:14684"/>
        <dbReference type="ChEBI" id="CHEBI:15378"/>
        <dbReference type="ChEBI" id="CHEBI:136912"/>
        <dbReference type="ChEBI" id="CHEBI:140656"/>
        <dbReference type="ChEBI" id="CHEBI:140657"/>
        <dbReference type="ChEBI" id="CHEBI:140660"/>
        <dbReference type="EC" id="2.3.1.269"/>
    </reaction>
</comment>
<organism evidence="11 12">
    <name type="scientific">Marinobacter panjinensis</name>
    <dbReference type="NCBI Taxonomy" id="2576384"/>
    <lineage>
        <taxon>Bacteria</taxon>
        <taxon>Pseudomonadati</taxon>
        <taxon>Pseudomonadota</taxon>
        <taxon>Gammaproteobacteria</taxon>
        <taxon>Pseudomonadales</taxon>
        <taxon>Marinobacteraceae</taxon>
        <taxon>Marinobacter</taxon>
    </lineage>
</organism>
<dbReference type="CDD" id="cd07571">
    <property type="entry name" value="ALP_N-acyl_transferase"/>
    <property type="match status" value="1"/>
</dbReference>
<dbReference type="GO" id="GO:0005886">
    <property type="term" value="C:plasma membrane"/>
    <property type="evidence" value="ECO:0007669"/>
    <property type="project" value="UniProtKB-SubCell"/>
</dbReference>
<comment type="similarity">
    <text evidence="2 9">Belongs to the CN hydrolase family. Apolipoprotein N-acyltransferase subfamily.</text>
</comment>
<dbReference type="EC" id="2.3.1.269" evidence="9"/>
<comment type="pathway">
    <text evidence="9">Protein modification; lipoprotein biosynthesis (N-acyl transfer).</text>
</comment>
<evidence type="ECO:0000313" key="11">
    <source>
        <dbReference type="EMBL" id="TKV67728.1"/>
    </source>
</evidence>
<comment type="function">
    <text evidence="9">Catalyzes the phospholipid dependent N-acylation of the N-terminal cysteine of apolipoprotein, the last step in lipoprotein maturation.</text>
</comment>
<dbReference type="OrthoDB" id="9804277at2"/>
<dbReference type="SUPFAM" id="SSF56317">
    <property type="entry name" value="Carbon-nitrogen hydrolase"/>
    <property type="match status" value="1"/>
</dbReference>
<feature type="domain" description="CN hydrolase" evidence="10">
    <location>
        <begin position="242"/>
        <end position="482"/>
    </location>
</feature>
<dbReference type="InterPro" id="IPR036526">
    <property type="entry name" value="C-N_Hydrolase_sf"/>
</dbReference>
<name>A0A4U6R4B7_9GAMM</name>
<feature type="transmembrane region" description="Helical" evidence="9">
    <location>
        <begin position="172"/>
        <end position="199"/>
    </location>
</feature>
<evidence type="ECO:0000256" key="4">
    <source>
        <dbReference type="ARBA" id="ARBA00022679"/>
    </source>
</evidence>
<dbReference type="GO" id="GO:0042158">
    <property type="term" value="P:lipoprotein biosynthetic process"/>
    <property type="evidence" value="ECO:0007669"/>
    <property type="project" value="UniProtKB-UniRule"/>
</dbReference>
<feature type="transmembrane region" description="Helical" evidence="9">
    <location>
        <begin position="134"/>
        <end position="160"/>
    </location>
</feature>
<dbReference type="PROSITE" id="PS50263">
    <property type="entry name" value="CN_HYDROLASE"/>
    <property type="match status" value="1"/>
</dbReference>
<dbReference type="PANTHER" id="PTHR38686:SF1">
    <property type="entry name" value="APOLIPOPROTEIN N-ACYLTRANSFERASE"/>
    <property type="match status" value="1"/>
</dbReference>
<evidence type="ECO:0000256" key="9">
    <source>
        <dbReference type="HAMAP-Rule" id="MF_01148"/>
    </source>
</evidence>
<evidence type="ECO:0000256" key="2">
    <source>
        <dbReference type="ARBA" id="ARBA00010065"/>
    </source>
</evidence>
<sequence length="516" mass="56503">MTSNTTPETTVLTSPLSEQPWLCAVALLVAGALQTLTFSPFNWWWLGPVSVALILLCCLPLAPHKLFRAGFLVGLGLFGTGASWVYVSISEHGNTSVPLAIILTVIFVAGLALFHGLAFWAWGKLSKDSTVRRLLLFPAVWILADWIRGWLLTGFPWLYLGTAHVDGPLGGFAPLVGVHGVTFWVTVTGGAAIACWWLARGTRYAGAAVVAVVALLPWITGPVVSGVAWTTLDEKPTTFASMQGNIPQQIKWDPDFLRDQIVAYLELTEDHWDTDLILWPETAIPIPQDQAGKIIDHIGEELGEDSTLITGIPWYGFSDRIEDFTFHNSIMAIGNGGGIYHKQKLVPFGEYVPLQQWLRGLIGFFDLPMSSFSRGPSNQSPLDANGISIMPFICYEVAYPDFVASNARNTDLLLTISNDGWFGDSIGPLQHLQIARMRALETGRYMLRGTNNGVTAIINHKGQIAETIPQFERAVLTGEVYSAKGSTPYMQSGSWPVLTLAAILIVFVRVRVIPKN</sequence>
<feature type="transmembrane region" description="Helical" evidence="9">
    <location>
        <begin position="493"/>
        <end position="512"/>
    </location>
</feature>
<dbReference type="GO" id="GO:0016410">
    <property type="term" value="F:N-acyltransferase activity"/>
    <property type="evidence" value="ECO:0007669"/>
    <property type="project" value="UniProtKB-UniRule"/>
</dbReference>
<comment type="caution">
    <text evidence="11">The sequence shown here is derived from an EMBL/GenBank/DDBJ whole genome shotgun (WGS) entry which is preliminary data.</text>
</comment>
<evidence type="ECO:0000256" key="8">
    <source>
        <dbReference type="ARBA" id="ARBA00023315"/>
    </source>
</evidence>
<dbReference type="Pfam" id="PF20154">
    <property type="entry name" value="LNT_N"/>
    <property type="match status" value="1"/>
</dbReference>
<feature type="transmembrane region" description="Helical" evidence="9">
    <location>
        <begin position="206"/>
        <end position="229"/>
    </location>
</feature>
<keyword evidence="7 9" id="KW-0472">Membrane</keyword>
<keyword evidence="11" id="KW-0449">Lipoprotein</keyword>
<evidence type="ECO:0000313" key="12">
    <source>
        <dbReference type="Proteomes" id="UP000308488"/>
    </source>
</evidence>
<reference evidence="11 12" key="1">
    <citation type="submission" date="2019-05" db="EMBL/GenBank/DDBJ databases">
        <title>Marinobacter panjinensis sp. nov., a moderately halophilic bacterium isolated from sea tidal flat environment.</title>
        <authorList>
            <person name="Yang W."/>
            <person name="An M."/>
            <person name="He W."/>
            <person name="Luo X."/>
            <person name="Zhu L."/>
            <person name="Chen G."/>
            <person name="Zhang Y."/>
            <person name="Wang Y."/>
        </authorList>
    </citation>
    <scope>NUCLEOTIDE SEQUENCE [LARGE SCALE GENOMIC DNA]</scope>
    <source>
        <strain evidence="11 12">PJ-16</strain>
    </source>
</reference>
<dbReference type="HAMAP" id="MF_01148">
    <property type="entry name" value="Lnt"/>
    <property type="match status" value="1"/>
</dbReference>
<dbReference type="Gene3D" id="3.60.110.10">
    <property type="entry name" value="Carbon-nitrogen hydrolase"/>
    <property type="match status" value="1"/>
</dbReference>
<dbReference type="Pfam" id="PF00795">
    <property type="entry name" value="CN_hydrolase"/>
    <property type="match status" value="1"/>
</dbReference>
<feature type="transmembrane region" description="Helical" evidence="9">
    <location>
        <begin position="99"/>
        <end position="122"/>
    </location>
</feature>
<proteinExistence type="inferred from homology"/>
<dbReference type="EMBL" id="SZYH01000001">
    <property type="protein sequence ID" value="TKV67728.1"/>
    <property type="molecule type" value="Genomic_DNA"/>
</dbReference>
<keyword evidence="6 9" id="KW-1133">Transmembrane helix</keyword>
<dbReference type="PANTHER" id="PTHR38686">
    <property type="entry name" value="APOLIPOPROTEIN N-ACYLTRANSFERASE"/>
    <property type="match status" value="1"/>
</dbReference>
<dbReference type="InterPro" id="IPR004563">
    <property type="entry name" value="Apolipo_AcylTrfase"/>
</dbReference>
<keyword evidence="5 9" id="KW-0812">Transmembrane</keyword>
<evidence type="ECO:0000256" key="7">
    <source>
        <dbReference type="ARBA" id="ARBA00023136"/>
    </source>
</evidence>
<feature type="transmembrane region" description="Helical" evidence="9">
    <location>
        <begin position="43"/>
        <end position="62"/>
    </location>
</feature>
<evidence type="ECO:0000256" key="6">
    <source>
        <dbReference type="ARBA" id="ARBA00022989"/>
    </source>
</evidence>
<dbReference type="NCBIfam" id="TIGR00546">
    <property type="entry name" value="lnt"/>
    <property type="match status" value="1"/>
</dbReference>
<accession>A0A4U6R4B7</accession>
<feature type="transmembrane region" description="Helical" evidence="9">
    <location>
        <begin position="21"/>
        <end position="37"/>
    </location>
</feature>